<dbReference type="AlphaFoldDB" id="A0A9D4Q4R1"/>
<keyword evidence="2" id="KW-1185">Reference proteome</keyword>
<reference evidence="1" key="1">
    <citation type="journal article" date="2020" name="Cell">
        <title>Large-Scale Comparative Analyses of Tick Genomes Elucidate Their Genetic Diversity and Vector Capacities.</title>
        <authorList>
            <consortium name="Tick Genome and Microbiome Consortium (TIGMIC)"/>
            <person name="Jia N."/>
            <person name="Wang J."/>
            <person name="Shi W."/>
            <person name="Du L."/>
            <person name="Sun Y."/>
            <person name="Zhan W."/>
            <person name="Jiang J.F."/>
            <person name="Wang Q."/>
            <person name="Zhang B."/>
            <person name="Ji P."/>
            <person name="Bell-Sakyi L."/>
            <person name="Cui X.M."/>
            <person name="Yuan T.T."/>
            <person name="Jiang B.G."/>
            <person name="Yang W.F."/>
            <person name="Lam T.T."/>
            <person name="Chang Q.C."/>
            <person name="Ding S.J."/>
            <person name="Wang X.J."/>
            <person name="Zhu J.G."/>
            <person name="Ruan X.D."/>
            <person name="Zhao L."/>
            <person name="Wei J.T."/>
            <person name="Ye R.Z."/>
            <person name="Que T.C."/>
            <person name="Du C.H."/>
            <person name="Zhou Y.H."/>
            <person name="Cheng J.X."/>
            <person name="Dai P.F."/>
            <person name="Guo W.B."/>
            <person name="Han X.H."/>
            <person name="Huang E.J."/>
            <person name="Li L.F."/>
            <person name="Wei W."/>
            <person name="Gao Y.C."/>
            <person name="Liu J.Z."/>
            <person name="Shao H.Z."/>
            <person name="Wang X."/>
            <person name="Wang C.C."/>
            <person name="Yang T.C."/>
            <person name="Huo Q.B."/>
            <person name="Li W."/>
            <person name="Chen H.Y."/>
            <person name="Chen S.E."/>
            <person name="Zhou L.G."/>
            <person name="Ni X.B."/>
            <person name="Tian J.H."/>
            <person name="Sheng Y."/>
            <person name="Liu T."/>
            <person name="Pan Y.S."/>
            <person name="Xia L.Y."/>
            <person name="Li J."/>
            <person name="Zhao F."/>
            <person name="Cao W.C."/>
        </authorList>
    </citation>
    <scope>NUCLEOTIDE SEQUENCE</scope>
    <source>
        <strain evidence="1">Rsan-2018</strain>
    </source>
</reference>
<comment type="caution">
    <text evidence="1">The sequence shown here is derived from an EMBL/GenBank/DDBJ whole genome shotgun (WGS) entry which is preliminary data.</text>
</comment>
<proteinExistence type="predicted"/>
<organism evidence="1 2">
    <name type="scientific">Rhipicephalus sanguineus</name>
    <name type="common">Brown dog tick</name>
    <name type="synonym">Ixodes sanguineus</name>
    <dbReference type="NCBI Taxonomy" id="34632"/>
    <lineage>
        <taxon>Eukaryota</taxon>
        <taxon>Metazoa</taxon>
        <taxon>Ecdysozoa</taxon>
        <taxon>Arthropoda</taxon>
        <taxon>Chelicerata</taxon>
        <taxon>Arachnida</taxon>
        <taxon>Acari</taxon>
        <taxon>Parasitiformes</taxon>
        <taxon>Ixodida</taxon>
        <taxon>Ixodoidea</taxon>
        <taxon>Ixodidae</taxon>
        <taxon>Rhipicephalinae</taxon>
        <taxon>Rhipicephalus</taxon>
        <taxon>Rhipicephalus</taxon>
    </lineage>
</organism>
<gene>
    <name evidence="1" type="ORF">HPB52_001234</name>
</gene>
<reference evidence="1" key="2">
    <citation type="submission" date="2021-09" db="EMBL/GenBank/DDBJ databases">
        <authorList>
            <person name="Jia N."/>
            <person name="Wang J."/>
            <person name="Shi W."/>
            <person name="Du L."/>
            <person name="Sun Y."/>
            <person name="Zhan W."/>
            <person name="Jiang J."/>
            <person name="Wang Q."/>
            <person name="Zhang B."/>
            <person name="Ji P."/>
            <person name="Sakyi L.B."/>
            <person name="Cui X."/>
            <person name="Yuan T."/>
            <person name="Jiang B."/>
            <person name="Yang W."/>
            <person name="Lam T.T.-Y."/>
            <person name="Chang Q."/>
            <person name="Ding S."/>
            <person name="Wang X."/>
            <person name="Zhu J."/>
            <person name="Ruan X."/>
            <person name="Zhao L."/>
            <person name="Wei J."/>
            <person name="Que T."/>
            <person name="Du C."/>
            <person name="Cheng J."/>
            <person name="Dai P."/>
            <person name="Han X."/>
            <person name="Huang E."/>
            <person name="Gao Y."/>
            <person name="Liu J."/>
            <person name="Shao H."/>
            <person name="Ye R."/>
            <person name="Li L."/>
            <person name="Wei W."/>
            <person name="Wang X."/>
            <person name="Wang C."/>
            <person name="Huo Q."/>
            <person name="Li W."/>
            <person name="Guo W."/>
            <person name="Chen H."/>
            <person name="Chen S."/>
            <person name="Zhou L."/>
            <person name="Zhou L."/>
            <person name="Ni X."/>
            <person name="Tian J."/>
            <person name="Zhou Y."/>
            <person name="Sheng Y."/>
            <person name="Liu T."/>
            <person name="Pan Y."/>
            <person name="Xia L."/>
            <person name="Li J."/>
            <person name="Zhao F."/>
            <person name="Cao W."/>
        </authorList>
    </citation>
    <scope>NUCLEOTIDE SEQUENCE</scope>
    <source>
        <strain evidence="1">Rsan-2018</strain>
        <tissue evidence="1">Larvae</tissue>
    </source>
</reference>
<evidence type="ECO:0008006" key="3">
    <source>
        <dbReference type="Google" id="ProtNLM"/>
    </source>
</evidence>
<evidence type="ECO:0000313" key="2">
    <source>
        <dbReference type="Proteomes" id="UP000821837"/>
    </source>
</evidence>
<dbReference type="Proteomes" id="UP000821837">
    <property type="component" value="Unassembled WGS sequence"/>
</dbReference>
<accession>A0A9D4Q4R1</accession>
<evidence type="ECO:0000313" key="1">
    <source>
        <dbReference type="EMBL" id="KAH7967628.1"/>
    </source>
</evidence>
<dbReference type="EMBL" id="JABSTV010001248">
    <property type="protein sequence ID" value="KAH7967628.1"/>
    <property type="molecule type" value="Genomic_DNA"/>
</dbReference>
<protein>
    <recommendedName>
        <fullName evidence="3">Tick transposon</fullName>
    </recommendedName>
</protein>
<sequence>MVEPIPRHIHPVYNKGRIVVRANTILKRVGPHSADVLFVDAAKYDGNERFAITVVDARATLINAASVLTKHVHVAEETAIALALNTAKQPVTVYSDARAASLQSVQSDFPQSCSKRGHDTCSFDPMLWLCPFNVGSTLNDAVSWDERLSSPDLTHQLHAVQRARVVAESHRLE</sequence>
<name>A0A9D4Q4R1_RHISA</name>